<proteinExistence type="predicted"/>
<protein>
    <submittedName>
        <fullName evidence="1">Uncharacterized protein</fullName>
    </submittedName>
</protein>
<name>A0A225E6U2_9BACT</name>
<accession>A0A225E6U2</accession>
<dbReference type="AlphaFoldDB" id="A0A225E6U2"/>
<dbReference type="EMBL" id="NIDE01000002">
    <property type="protein sequence ID" value="OWK45219.1"/>
    <property type="molecule type" value="Genomic_DNA"/>
</dbReference>
<gene>
    <name evidence="1" type="ORF">FRUB_01550</name>
</gene>
<evidence type="ECO:0000313" key="2">
    <source>
        <dbReference type="Proteomes" id="UP000214646"/>
    </source>
</evidence>
<organism evidence="1 2">
    <name type="scientific">Fimbriiglobus ruber</name>
    <dbReference type="NCBI Taxonomy" id="1908690"/>
    <lineage>
        <taxon>Bacteria</taxon>
        <taxon>Pseudomonadati</taxon>
        <taxon>Planctomycetota</taxon>
        <taxon>Planctomycetia</taxon>
        <taxon>Gemmatales</taxon>
        <taxon>Gemmataceae</taxon>
        <taxon>Fimbriiglobus</taxon>
    </lineage>
</organism>
<comment type="caution">
    <text evidence="1">The sequence shown here is derived from an EMBL/GenBank/DDBJ whole genome shotgun (WGS) entry which is preliminary data.</text>
</comment>
<keyword evidence="2" id="KW-1185">Reference proteome</keyword>
<dbReference type="Proteomes" id="UP000214646">
    <property type="component" value="Unassembled WGS sequence"/>
</dbReference>
<reference evidence="2" key="1">
    <citation type="submission" date="2017-06" db="EMBL/GenBank/DDBJ databases">
        <title>Genome analysis of Fimbriiglobus ruber SP5, the first member of the order Planctomycetales with confirmed chitinolytic capability.</title>
        <authorList>
            <person name="Ravin N.V."/>
            <person name="Rakitin A.L."/>
            <person name="Ivanova A.A."/>
            <person name="Beletsky A.V."/>
            <person name="Kulichevskaya I.S."/>
            <person name="Mardanov A.V."/>
            <person name="Dedysh S.N."/>
        </authorList>
    </citation>
    <scope>NUCLEOTIDE SEQUENCE [LARGE SCALE GENOMIC DNA]</scope>
    <source>
        <strain evidence="2">SP5</strain>
    </source>
</reference>
<evidence type="ECO:0000313" key="1">
    <source>
        <dbReference type="EMBL" id="OWK45219.1"/>
    </source>
</evidence>
<sequence>MTWAVNQIQAFLDREQKLAEAFRIYSLKSADFRKHLRGRSGLVDRVVHFHPHPLSAPA</sequence>